<reference evidence="3" key="1">
    <citation type="journal article" date="2019" name="Int. J. Syst. Evol. Microbiol.">
        <title>The Global Catalogue of Microorganisms (GCM) 10K type strain sequencing project: providing services to taxonomists for standard genome sequencing and annotation.</title>
        <authorList>
            <consortium name="The Broad Institute Genomics Platform"/>
            <consortium name="The Broad Institute Genome Sequencing Center for Infectious Disease"/>
            <person name="Wu L."/>
            <person name="Ma J."/>
        </authorList>
    </citation>
    <scope>NUCLEOTIDE SEQUENCE [LARGE SCALE GENOMIC DNA]</scope>
    <source>
        <strain evidence="3">KCTC 42107</strain>
    </source>
</reference>
<sequence>MIRLIVLYVLLIANAVTAQTKYETGMQKAFALWGENKSAEASAMFERIAAVEKDNWLPNYYVALINTTDAFMTKDKEKLSGLLAKAQQAQDAATLISPDNPELMVMQCLIYTAWIVYDPMTNGMKYSAKANELYAKAKILAPNNPRVVFSKAEFEIGGAAYFGQDTAPMCKEIERAVGLFATFKPETTFHPNWGADRAQEKLKECKK</sequence>
<evidence type="ECO:0000256" key="1">
    <source>
        <dbReference type="SAM" id="SignalP"/>
    </source>
</evidence>
<dbReference type="SUPFAM" id="SSF48452">
    <property type="entry name" value="TPR-like"/>
    <property type="match status" value="1"/>
</dbReference>
<evidence type="ECO:0000313" key="2">
    <source>
        <dbReference type="EMBL" id="MFD2601457.1"/>
    </source>
</evidence>
<evidence type="ECO:0000313" key="3">
    <source>
        <dbReference type="Proteomes" id="UP001597480"/>
    </source>
</evidence>
<dbReference type="RefSeq" id="WP_379820037.1">
    <property type="nucleotide sequence ID" value="NZ_JBHUMD010000006.1"/>
</dbReference>
<accession>A0ABW5NT48</accession>
<feature type="signal peptide" evidence="1">
    <location>
        <begin position="1"/>
        <end position="18"/>
    </location>
</feature>
<organism evidence="2 3">
    <name type="scientific">Flavobacterium suzhouense</name>
    <dbReference type="NCBI Taxonomy" id="1529638"/>
    <lineage>
        <taxon>Bacteria</taxon>
        <taxon>Pseudomonadati</taxon>
        <taxon>Bacteroidota</taxon>
        <taxon>Flavobacteriia</taxon>
        <taxon>Flavobacteriales</taxon>
        <taxon>Flavobacteriaceae</taxon>
        <taxon>Flavobacterium</taxon>
    </lineage>
</organism>
<evidence type="ECO:0008006" key="4">
    <source>
        <dbReference type="Google" id="ProtNLM"/>
    </source>
</evidence>
<protein>
    <recommendedName>
        <fullName evidence="4">Tetratricopeptide repeat protein</fullName>
    </recommendedName>
</protein>
<dbReference type="Gene3D" id="1.25.40.10">
    <property type="entry name" value="Tetratricopeptide repeat domain"/>
    <property type="match status" value="1"/>
</dbReference>
<dbReference type="InterPro" id="IPR011990">
    <property type="entry name" value="TPR-like_helical_dom_sf"/>
</dbReference>
<comment type="caution">
    <text evidence="2">The sequence shown here is derived from an EMBL/GenBank/DDBJ whole genome shotgun (WGS) entry which is preliminary data.</text>
</comment>
<dbReference type="EMBL" id="JBHUMD010000006">
    <property type="protein sequence ID" value="MFD2601457.1"/>
    <property type="molecule type" value="Genomic_DNA"/>
</dbReference>
<name>A0ABW5NT48_9FLAO</name>
<feature type="chain" id="PRO_5046440920" description="Tetratricopeptide repeat protein" evidence="1">
    <location>
        <begin position="19"/>
        <end position="207"/>
    </location>
</feature>
<dbReference type="Proteomes" id="UP001597480">
    <property type="component" value="Unassembled WGS sequence"/>
</dbReference>
<keyword evidence="1" id="KW-0732">Signal</keyword>
<gene>
    <name evidence="2" type="ORF">ACFSR3_05260</name>
</gene>
<proteinExistence type="predicted"/>
<keyword evidence="3" id="KW-1185">Reference proteome</keyword>